<evidence type="ECO:0000256" key="16">
    <source>
        <dbReference type="ARBA" id="ARBA00024537"/>
    </source>
</evidence>
<evidence type="ECO:0000256" key="3">
    <source>
        <dbReference type="ARBA" id="ARBA00022448"/>
    </source>
</evidence>
<keyword evidence="10" id="KW-0159">Chromosome partition</keyword>
<keyword evidence="13" id="KW-0496">Mitochondrion</keyword>
<evidence type="ECO:0000256" key="13">
    <source>
        <dbReference type="ARBA" id="ARBA00023128"/>
    </source>
</evidence>
<accession>A0A811XVQ4</accession>
<evidence type="ECO:0000256" key="19">
    <source>
        <dbReference type="RuleBase" id="RU368008"/>
    </source>
</evidence>
<gene>
    <name evidence="20" type="ORF">NYPRO_LOCUS1689</name>
</gene>
<evidence type="ECO:0000256" key="4">
    <source>
        <dbReference type="ARBA" id="ARBA00022449"/>
    </source>
</evidence>
<dbReference type="PRINTS" id="PR00926">
    <property type="entry name" value="MITOCARRIER"/>
</dbReference>
<dbReference type="InterPro" id="IPR023395">
    <property type="entry name" value="MCP_dom_sf"/>
</dbReference>
<dbReference type="GO" id="GO:0005471">
    <property type="term" value="F:ATP:ADP antiporter activity"/>
    <property type="evidence" value="ECO:0007669"/>
    <property type="project" value="UniProtKB-UniRule"/>
</dbReference>
<evidence type="ECO:0000256" key="14">
    <source>
        <dbReference type="ARBA" id="ARBA00023136"/>
    </source>
</evidence>
<dbReference type="AlphaFoldDB" id="A0A811XVQ4"/>
<dbReference type="Pfam" id="PF00153">
    <property type="entry name" value="Mito_carr"/>
    <property type="match status" value="1"/>
</dbReference>
<dbReference type="Proteomes" id="UP000645828">
    <property type="component" value="Unassembled WGS sequence"/>
</dbReference>
<keyword evidence="4" id="KW-0050">Antiport</keyword>
<evidence type="ECO:0000256" key="15">
    <source>
        <dbReference type="ARBA" id="ARBA00024169"/>
    </source>
</evidence>
<evidence type="ECO:0000256" key="18">
    <source>
        <dbReference type="RuleBase" id="RU000488"/>
    </source>
</evidence>
<keyword evidence="9" id="KW-0999">Mitochondrion inner membrane</keyword>
<dbReference type="GO" id="GO:1901029">
    <property type="term" value="P:negative regulation of mitochondrial outer membrane permeabilization involved in apoptotic signaling pathway"/>
    <property type="evidence" value="ECO:0007669"/>
    <property type="project" value="TreeGrafter"/>
</dbReference>
<keyword evidence="6" id="KW-0597">Phosphoprotein</keyword>
<evidence type="ECO:0000256" key="9">
    <source>
        <dbReference type="ARBA" id="ARBA00022792"/>
    </source>
</evidence>
<proteinExistence type="inferred from homology"/>
<organism evidence="20 21">
    <name type="scientific">Nyctereutes procyonoides</name>
    <name type="common">Raccoon dog</name>
    <name type="synonym">Canis procyonoides</name>
    <dbReference type="NCBI Taxonomy" id="34880"/>
    <lineage>
        <taxon>Eukaryota</taxon>
        <taxon>Metazoa</taxon>
        <taxon>Chordata</taxon>
        <taxon>Craniata</taxon>
        <taxon>Vertebrata</taxon>
        <taxon>Euteleostomi</taxon>
        <taxon>Mammalia</taxon>
        <taxon>Eutheria</taxon>
        <taxon>Laurasiatheria</taxon>
        <taxon>Carnivora</taxon>
        <taxon>Caniformia</taxon>
        <taxon>Canidae</taxon>
        <taxon>Nyctereutes</taxon>
    </lineage>
</organism>
<reference evidence="20" key="1">
    <citation type="submission" date="2020-12" db="EMBL/GenBank/DDBJ databases">
        <authorList>
            <consortium name="Molecular Ecology Group"/>
        </authorList>
    </citation>
    <scope>NUCLEOTIDE SEQUENCE</scope>
    <source>
        <strain evidence="20">TBG_1078</strain>
    </source>
</reference>
<keyword evidence="12" id="KW-0007">Acetylation</keyword>
<evidence type="ECO:0000256" key="5">
    <source>
        <dbReference type="ARBA" id="ARBA00022481"/>
    </source>
</evidence>
<evidence type="ECO:0000256" key="17">
    <source>
        <dbReference type="PROSITE-ProRule" id="PRU00282"/>
    </source>
</evidence>
<dbReference type="InterPro" id="IPR018108">
    <property type="entry name" value="MCP_transmembrane"/>
</dbReference>
<feature type="repeat" description="Solcar" evidence="17">
    <location>
        <begin position="116"/>
        <end position="225"/>
    </location>
</feature>
<keyword evidence="5" id="KW-0488">Methylation</keyword>
<evidence type="ECO:0000256" key="7">
    <source>
        <dbReference type="ARBA" id="ARBA00022692"/>
    </source>
</evidence>
<keyword evidence="14 17" id="KW-0472">Membrane</keyword>
<keyword evidence="21" id="KW-1185">Reference proteome</keyword>
<keyword evidence="11" id="KW-1133">Transmembrane helix</keyword>
<dbReference type="PANTHER" id="PTHR45635:SF3">
    <property type="entry name" value="ADP_ATP TRANSLOCASE 2"/>
    <property type="match status" value="1"/>
</dbReference>
<dbReference type="GO" id="GO:0007059">
    <property type="term" value="P:chromosome segregation"/>
    <property type="evidence" value="ECO:0007669"/>
    <property type="project" value="UniProtKB-KW"/>
</dbReference>
<dbReference type="PRINTS" id="PR00927">
    <property type="entry name" value="ADPTRNSLCASE"/>
</dbReference>
<dbReference type="EMBL" id="CAJHUB010000650">
    <property type="protein sequence ID" value="CAD7668895.1"/>
    <property type="molecule type" value="Genomic_DNA"/>
</dbReference>
<comment type="catalytic activity">
    <reaction evidence="16">
        <text>ADP(in) + ATP(out) = ADP(out) + ATP(in)</text>
        <dbReference type="Rhea" id="RHEA:34999"/>
        <dbReference type="ChEBI" id="CHEBI:30616"/>
        <dbReference type="ChEBI" id="CHEBI:456216"/>
    </reaction>
</comment>
<dbReference type="Gene3D" id="1.50.40.10">
    <property type="entry name" value="Mitochondrial carrier domain"/>
    <property type="match status" value="1"/>
</dbReference>
<dbReference type="GO" id="GO:0140021">
    <property type="term" value="P:mitochondrial ADP transmembrane transport"/>
    <property type="evidence" value="ECO:0007669"/>
    <property type="project" value="InterPro"/>
</dbReference>
<dbReference type="GO" id="GO:1990544">
    <property type="term" value="P:mitochondrial ATP transmembrane transport"/>
    <property type="evidence" value="ECO:0007669"/>
    <property type="project" value="InterPro"/>
</dbReference>
<evidence type="ECO:0000256" key="8">
    <source>
        <dbReference type="ARBA" id="ARBA00022737"/>
    </source>
</evidence>
<comment type="subcellular location">
    <subcellularLocation>
        <location evidence="19">Membrane</location>
        <topology evidence="19">Multi-pass membrane protein</topology>
    </subcellularLocation>
    <subcellularLocation>
        <location evidence="1">Mitochondrion inner membrane</location>
        <topology evidence="1">Multi-pass membrane protein</topology>
    </subcellularLocation>
</comment>
<comment type="function">
    <text evidence="19">Catalyzes the exchange of ADP and ATP across the membrane.</text>
</comment>
<dbReference type="GO" id="GO:0005743">
    <property type="term" value="C:mitochondrial inner membrane"/>
    <property type="evidence" value="ECO:0007669"/>
    <property type="project" value="UniProtKB-SubCell"/>
</dbReference>
<protein>
    <recommendedName>
        <fullName evidence="19">ADP/ATP translocase</fullName>
    </recommendedName>
    <alternativeName>
        <fullName evidence="19">ADP,ATP carrier protein</fullName>
    </alternativeName>
</protein>
<evidence type="ECO:0000256" key="10">
    <source>
        <dbReference type="ARBA" id="ARBA00022829"/>
    </source>
</evidence>
<comment type="caution">
    <text evidence="20">The sequence shown here is derived from an EMBL/GenBank/DDBJ whole genome shotgun (WGS) entry which is preliminary data.</text>
</comment>
<evidence type="ECO:0000256" key="12">
    <source>
        <dbReference type="ARBA" id="ARBA00022990"/>
    </source>
</evidence>
<dbReference type="PROSITE" id="PS50920">
    <property type="entry name" value="SOLCAR"/>
    <property type="match status" value="1"/>
</dbReference>
<evidence type="ECO:0000313" key="20">
    <source>
        <dbReference type="EMBL" id="CAD7668895.1"/>
    </source>
</evidence>
<comment type="subunit">
    <text evidence="19">Monomer.</text>
</comment>
<evidence type="ECO:0000256" key="6">
    <source>
        <dbReference type="ARBA" id="ARBA00022553"/>
    </source>
</evidence>
<evidence type="ECO:0000256" key="1">
    <source>
        <dbReference type="ARBA" id="ARBA00004448"/>
    </source>
</evidence>
<name>A0A811XVQ4_NYCPR</name>
<dbReference type="SUPFAM" id="SSF103506">
    <property type="entry name" value="Mitochondrial carrier"/>
    <property type="match status" value="1"/>
</dbReference>
<dbReference type="InterPro" id="IPR002113">
    <property type="entry name" value="ADT_euk_type"/>
</dbReference>
<evidence type="ECO:0000313" key="21">
    <source>
        <dbReference type="Proteomes" id="UP000645828"/>
    </source>
</evidence>
<sequence>MSLRVPAGYYHSPPVTHLLFPFNLTDAAVSFAKDFLAGRVALAISKTMVVAPIQCVKLLLQGQHAHKQITTDKQHKDIIDCMVHIPKEQGVICPSRVITLANIFLGGVDKRIQFWHCFTGNLASGGATEATSLCFMFPFNFAHTSLAADIYKSYGIKGLDQGLNVSVQGIIICRAAYIGIYDTEKGMKIVHDEGAKAFFKGAWSNMLRGMGGTFVLIWYDAIKSSQKLVPSVSPC</sequence>
<comment type="catalytic activity">
    <reaction evidence="15">
        <text>H(+)(in) = H(+)(out)</text>
        <dbReference type="Rhea" id="RHEA:34979"/>
        <dbReference type="ChEBI" id="CHEBI:15378"/>
    </reaction>
</comment>
<keyword evidence="8" id="KW-0677">Repeat</keyword>
<dbReference type="InterPro" id="IPR002067">
    <property type="entry name" value="MCP"/>
</dbReference>
<keyword evidence="7 17" id="KW-0812">Transmembrane</keyword>
<dbReference type="PANTHER" id="PTHR45635">
    <property type="entry name" value="ADP,ATP CARRIER PROTEIN 1-RELATED-RELATED"/>
    <property type="match status" value="1"/>
</dbReference>
<comment type="similarity">
    <text evidence="2 18">Belongs to the mitochondrial carrier (TC 2.A.29) family.</text>
</comment>
<evidence type="ECO:0000256" key="2">
    <source>
        <dbReference type="ARBA" id="ARBA00006375"/>
    </source>
</evidence>
<keyword evidence="3 18" id="KW-0813">Transport</keyword>
<evidence type="ECO:0000256" key="11">
    <source>
        <dbReference type="ARBA" id="ARBA00022989"/>
    </source>
</evidence>